<dbReference type="InParanoid" id="A0A6P6YBW7"/>
<dbReference type="OrthoDB" id="1882297at2759"/>
<dbReference type="PANTHER" id="PTHR11545">
    <property type="entry name" value="RIBOSOMAL PROTEIN L13"/>
    <property type="match status" value="1"/>
</dbReference>
<dbReference type="GO" id="GO:0003735">
    <property type="term" value="F:structural constituent of ribosome"/>
    <property type="evidence" value="ECO:0007669"/>
    <property type="project" value="InterPro"/>
</dbReference>
<dbReference type="PANTHER" id="PTHR11545:SF3">
    <property type="entry name" value="LARGE RIBOSOMAL SUBUNIT PROTEIN UL13"/>
    <property type="match status" value="1"/>
</dbReference>
<dbReference type="CDD" id="cd00392">
    <property type="entry name" value="Ribosomal_L13"/>
    <property type="match status" value="1"/>
</dbReference>
<name>A0A6P6YBW7_DERPT</name>
<evidence type="ECO:0000256" key="4">
    <source>
        <dbReference type="ARBA" id="ARBA00035201"/>
    </source>
</evidence>
<dbReference type="GO" id="GO:0017148">
    <property type="term" value="P:negative regulation of translation"/>
    <property type="evidence" value="ECO:0007669"/>
    <property type="project" value="TreeGrafter"/>
</dbReference>
<dbReference type="NCBIfam" id="TIGR01077">
    <property type="entry name" value="L13_A_E"/>
    <property type="match status" value="1"/>
</dbReference>
<sequence length="204" mass="23115">MSLTGSKQIVIDGKNHIYGRLAAIVAKKALEGNNVVVVRAEEIIISRSQFRNRLKFMEFLRKHSNSNPTKHSHIHYREPSKMFKRAIRGMLPHKTRRGADALNRISVFEGIPGKFDMKKRVCAPDALKHLVLKNVTPTTRLGDLSSSVGWKGDAVVKKLETKRKEKSFARFEKRKNQLAEFKAKRQNAIASAAKEVLETLAMVQ</sequence>
<dbReference type="InterPro" id="IPR005755">
    <property type="entry name" value="Ribosomal_uL13_euk/arc"/>
</dbReference>
<evidence type="ECO:0000256" key="3">
    <source>
        <dbReference type="ARBA" id="ARBA00023274"/>
    </source>
</evidence>
<comment type="similarity">
    <text evidence="1 6">Belongs to the universal ribosomal protein uL13 family.</text>
</comment>
<evidence type="ECO:0000313" key="8">
    <source>
        <dbReference type="RefSeq" id="XP_027202134.1"/>
    </source>
</evidence>
<keyword evidence="3 6" id="KW-0687">Ribonucleoprotein</keyword>
<dbReference type="Proteomes" id="UP000515146">
    <property type="component" value="Unplaced"/>
</dbReference>
<evidence type="ECO:0000256" key="5">
    <source>
        <dbReference type="ARBA" id="ARBA00035367"/>
    </source>
</evidence>
<dbReference type="Gene3D" id="3.90.1180.10">
    <property type="entry name" value="Ribosomal protein L13"/>
    <property type="match status" value="1"/>
</dbReference>
<dbReference type="HAMAP" id="MF_01366">
    <property type="entry name" value="Ribosomal_uL13"/>
    <property type="match status" value="1"/>
</dbReference>
<evidence type="ECO:0000256" key="1">
    <source>
        <dbReference type="ARBA" id="ARBA00006227"/>
    </source>
</evidence>
<protein>
    <recommendedName>
        <fullName evidence="4">Large ribosomal subunit protein uL13</fullName>
    </recommendedName>
    <alternativeName>
        <fullName evidence="5">60S ribosomal protein L13a</fullName>
    </alternativeName>
</protein>
<keyword evidence="2 6" id="KW-0689">Ribosomal protein</keyword>
<dbReference type="GO" id="GO:0022625">
    <property type="term" value="C:cytosolic large ribosomal subunit"/>
    <property type="evidence" value="ECO:0007669"/>
    <property type="project" value="TreeGrafter"/>
</dbReference>
<dbReference type="InterPro" id="IPR005822">
    <property type="entry name" value="Ribosomal_uL13"/>
</dbReference>
<dbReference type="RefSeq" id="XP_027202134.1">
    <property type="nucleotide sequence ID" value="XM_027346333.1"/>
</dbReference>
<organism evidence="7 8">
    <name type="scientific">Dermatophagoides pteronyssinus</name>
    <name type="common">European house dust mite</name>
    <dbReference type="NCBI Taxonomy" id="6956"/>
    <lineage>
        <taxon>Eukaryota</taxon>
        <taxon>Metazoa</taxon>
        <taxon>Ecdysozoa</taxon>
        <taxon>Arthropoda</taxon>
        <taxon>Chelicerata</taxon>
        <taxon>Arachnida</taxon>
        <taxon>Acari</taxon>
        <taxon>Acariformes</taxon>
        <taxon>Sarcoptiformes</taxon>
        <taxon>Astigmata</taxon>
        <taxon>Psoroptidia</taxon>
        <taxon>Analgoidea</taxon>
        <taxon>Pyroglyphidae</taxon>
        <taxon>Dermatophagoidinae</taxon>
        <taxon>Dermatophagoides</taxon>
    </lineage>
</organism>
<dbReference type="KEGG" id="dpte:113796092"/>
<dbReference type="PROSITE" id="PS00783">
    <property type="entry name" value="RIBOSOMAL_L13"/>
    <property type="match status" value="1"/>
</dbReference>
<dbReference type="GO" id="GO:0003729">
    <property type="term" value="F:mRNA binding"/>
    <property type="evidence" value="ECO:0007669"/>
    <property type="project" value="TreeGrafter"/>
</dbReference>
<evidence type="ECO:0000256" key="2">
    <source>
        <dbReference type="ARBA" id="ARBA00022980"/>
    </source>
</evidence>
<keyword evidence="7" id="KW-1185">Reference proteome</keyword>
<dbReference type="AlphaFoldDB" id="A0A6P6YBW7"/>
<accession>A0A6P6YBW7</accession>
<dbReference type="InterPro" id="IPR036899">
    <property type="entry name" value="Ribosomal_uL13_sf"/>
</dbReference>
<dbReference type="Pfam" id="PF00572">
    <property type="entry name" value="Ribosomal_L13"/>
    <property type="match status" value="1"/>
</dbReference>
<dbReference type="FunFam" id="3.90.1180.10:FF:000002">
    <property type="entry name" value="60S ribosomal protein L16"/>
    <property type="match status" value="1"/>
</dbReference>
<reference evidence="8" key="1">
    <citation type="submission" date="2025-08" db="UniProtKB">
        <authorList>
            <consortium name="RefSeq"/>
        </authorList>
    </citation>
    <scope>IDENTIFICATION</scope>
    <source>
        <strain evidence="8">Airmid</strain>
    </source>
</reference>
<dbReference type="GO" id="GO:0006412">
    <property type="term" value="P:translation"/>
    <property type="evidence" value="ECO:0007669"/>
    <property type="project" value="InterPro"/>
</dbReference>
<evidence type="ECO:0000256" key="6">
    <source>
        <dbReference type="RuleBase" id="RU003877"/>
    </source>
</evidence>
<evidence type="ECO:0000313" key="7">
    <source>
        <dbReference type="Proteomes" id="UP000515146"/>
    </source>
</evidence>
<dbReference type="OMA" id="ERKTHQY"/>
<proteinExistence type="inferred from homology"/>
<dbReference type="SUPFAM" id="SSF52161">
    <property type="entry name" value="Ribosomal protein L13"/>
    <property type="match status" value="1"/>
</dbReference>
<dbReference type="InterPro" id="IPR023563">
    <property type="entry name" value="Ribosomal_uL13_CS"/>
</dbReference>
<gene>
    <name evidence="8" type="primary">LOC113796092</name>
</gene>